<keyword evidence="1" id="KW-1133">Transmembrane helix</keyword>
<keyword evidence="1" id="KW-0812">Transmembrane</keyword>
<dbReference type="EMBL" id="AP022595">
    <property type="protein sequence ID" value="BBY58914.1"/>
    <property type="molecule type" value="Genomic_DNA"/>
</dbReference>
<accession>A0A7I7SPI2</accession>
<dbReference type="AlphaFoldDB" id="A0A7I7SPI2"/>
<dbReference type="KEGG" id="msar:MSAR_20500"/>
<evidence type="ECO:0000256" key="1">
    <source>
        <dbReference type="SAM" id="Phobius"/>
    </source>
</evidence>
<gene>
    <name evidence="2" type="ORF">MSAR_20500</name>
</gene>
<reference evidence="2 3" key="1">
    <citation type="journal article" date="2019" name="Emerg. Microbes Infect.">
        <title>Comprehensive subspecies identification of 175 nontuberculous mycobacteria species based on 7547 genomic profiles.</title>
        <authorList>
            <person name="Matsumoto Y."/>
            <person name="Kinjo T."/>
            <person name="Motooka D."/>
            <person name="Nabeya D."/>
            <person name="Jung N."/>
            <person name="Uechi K."/>
            <person name="Horii T."/>
            <person name="Iida T."/>
            <person name="Fujita J."/>
            <person name="Nakamura S."/>
        </authorList>
    </citation>
    <scope>NUCLEOTIDE SEQUENCE [LARGE SCALE GENOMIC DNA]</scope>
    <source>
        <strain evidence="2 3">JCM 30395</strain>
    </source>
</reference>
<protein>
    <submittedName>
        <fullName evidence="2">Uncharacterized protein</fullName>
    </submittedName>
</protein>
<sequence>MDTDVSTEHAEGVNNVATSSCRPSVTAFSHVARDLMKFIAHAGWLGVAAVAIGIGAALLANPATGHAETSNSDSAV</sequence>
<proteinExistence type="predicted"/>
<name>A0A7I7SPI2_9MYCO</name>
<evidence type="ECO:0000313" key="2">
    <source>
        <dbReference type="EMBL" id="BBY58914.1"/>
    </source>
</evidence>
<dbReference type="Proteomes" id="UP000466445">
    <property type="component" value="Chromosome"/>
</dbReference>
<evidence type="ECO:0000313" key="3">
    <source>
        <dbReference type="Proteomes" id="UP000466445"/>
    </source>
</evidence>
<keyword evidence="3" id="KW-1185">Reference proteome</keyword>
<keyword evidence="1" id="KW-0472">Membrane</keyword>
<feature type="transmembrane region" description="Helical" evidence="1">
    <location>
        <begin position="38"/>
        <end position="60"/>
    </location>
</feature>
<dbReference type="RefSeq" id="WP_163696659.1">
    <property type="nucleotide sequence ID" value="NZ_AP022595.1"/>
</dbReference>
<organism evidence="2 3">
    <name type="scientific">Mycolicibacterium sarraceniae</name>
    <dbReference type="NCBI Taxonomy" id="1534348"/>
    <lineage>
        <taxon>Bacteria</taxon>
        <taxon>Bacillati</taxon>
        <taxon>Actinomycetota</taxon>
        <taxon>Actinomycetes</taxon>
        <taxon>Mycobacteriales</taxon>
        <taxon>Mycobacteriaceae</taxon>
        <taxon>Mycolicibacterium</taxon>
    </lineage>
</organism>